<comment type="caution">
    <text evidence="1">The sequence shown here is derived from an EMBL/GenBank/DDBJ whole genome shotgun (WGS) entry which is preliminary data.</text>
</comment>
<gene>
    <name evidence="1" type="ORF">PGT21_031800</name>
</gene>
<evidence type="ECO:0000313" key="2">
    <source>
        <dbReference type="Proteomes" id="UP000324748"/>
    </source>
</evidence>
<proteinExistence type="predicted"/>
<sequence>MAIWIVCGGKFTSSSRRHQVNPMHPSPHLHEAPRGYVGAGDVGELKMPVNYIVSRNEKKTQVATTSEDVVSRVILLRAMQETMKKTQPSSTRRRNHLRGCRRSSQAYYFVANNAENQELLLVNDGRV</sequence>
<accession>A0A5B0PB70</accession>
<organism evidence="1 2">
    <name type="scientific">Puccinia graminis f. sp. tritici</name>
    <dbReference type="NCBI Taxonomy" id="56615"/>
    <lineage>
        <taxon>Eukaryota</taxon>
        <taxon>Fungi</taxon>
        <taxon>Dikarya</taxon>
        <taxon>Basidiomycota</taxon>
        <taxon>Pucciniomycotina</taxon>
        <taxon>Pucciniomycetes</taxon>
        <taxon>Pucciniales</taxon>
        <taxon>Pucciniaceae</taxon>
        <taxon>Puccinia</taxon>
    </lineage>
</organism>
<name>A0A5B0PB70_PUCGR</name>
<dbReference type="AlphaFoldDB" id="A0A5B0PB70"/>
<protein>
    <submittedName>
        <fullName evidence="1">Uncharacterized protein</fullName>
    </submittedName>
</protein>
<keyword evidence="2" id="KW-1185">Reference proteome</keyword>
<evidence type="ECO:0000313" key="1">
    <source>
        <dbReference type="EMBL" id="KAA1098256.1"/>
    </source>
</evidence>
<dbReference type="Proteomes" id="UP000324748">
    <property type="component" value="Unassembled WGS sequence"/>
</dbReference>
<reference evidence="1 2" key="1">
    <citation type="submission" date="2019-05" db="EMBL/GenBank/DDBJ databases">
        <title>Emergence of the Ug99 lineage of the wheat stem rust pathogen through somatic hybridization.</title>
        <authorList>
            <person name="Li F."/>
            <person name="Upadhyaya N.M."/>
            <person name="Sperschneider J."/>
            <person name="Matny O."/>
            <person name="Nguyen-Phuc H."/>
            <person name="Mago R."/>
            <person name="Raley C."/>
            <person name="Miller M.E."/>
            <person name="Silverstein K.A.T."/>
            <person name="Henningsen E."/>
            <person name="Hirsch C.D."/>
            <person name="Visser B."/>
            <person name="Pretorius Z.A."/>
            <person name="Steffenson B.J."/>
            <person name="Schwessinger B."/>
            <person name="Dodds P.N."/>
            <person name="Figueroa M."/>
        </authorList>
    </citation>
    <scope>NUCLEOTIDE SEQUENCE [LARGE SCALE GENOMIC DNA]</scope>
    <source>
        <strain evidence="1">21-0</strain>
    </source>
</reference>
<dbReference type="OrthoDB" id="107110at2759"/>
<dbReference type="EMBL" id="VSWC01000066">
    <property type="protein sequence ID" value="KAA1098256.1"/>
    <property type="molecule type" value="Genomic_DNA"/>
</dbReference>